<feature type="region of interest" description="Disordered" evidence="3">
    <location>
        <begin position="684"/>
        <end position="722"/>
    </location>
</feature>
<dbReference type="InterPro" id="IPR002885">
    <property type="entry name" value="PPR_rpt"/>
</dbReference>
<evidence type="ECO:0000256" key="3">
    <source>
        <dbReference type="SAM" id="MobiDB-lite"/>
    </source>
</evidence>
<protein>
    <recommendedName>
        <fullName evidence="6">Pentatricopeptide repeat protein-like protein</fullName>
    </recommendedName>
</protein>
<dbReference type="Gene3D" id="1.25.40.10">
    <property type="entry name" value="Tetratricopeptide repeat domain"/>
    <property type="match status" value="1"/>
</dbReference>
<dbReference type="AlphaFoldDB" id="A0A6G1J923"/>
<keyword evidence="1" id="KW-0677">Repeat</keyword>
<evidence type="ECO:0008006" key="6">
    <source>
        <dbReference type="Google" id="ProtNLM"/>
    </source>
</evidence>
<name>A0A6G1J923_9PLEO</name>
<dbReference type="PROSITE" id="PS51375">
    <property type="entry name" value="PPR"/>
    <property type="match status" value="1"/>
</dbReference>
<dbReference type="PANTHER" id="PTHR47942:SF105">
    <property type="entry name" value="ATPASE EXPRESSION PROTEIN 3"/>
    <property type="match status" value="1"/>
</dbReference>
<accession>A0A6G1J923</accession>
<feature type="repeat" description="PPR" evidence="2">
    <location>
        <begin position="166"/>
        <end position="200"/>
    </location>
</feature>
<sequence>MLNCRACLWRCIRPLTAAPQSQRFRRNAIAAPFTGQQRFLRTPRLETRKEEGRLKDLGEVEKLSRTKREPWSRSKQAIDQKQRARATLRWRPAGNIETDREVVRTDMWWGKRDPRMPTKDWNARRRELQYLKDPLEVAAFVKRGLGKDKVTEMLQLVRMASHSMQCIVSWNHIMDYYLAKERMSEAMKVYNEMKKRAQFPDSFTYTILLRGLSINAHHSGALSQAISIYHSMSAPNSRVKPTIIHTNAVLRVCARALDMDALWAIAAKIPEAGPGAANAITYTTILNAIRQSLIADVPIGENEQEVAARRERGIVEGRRIWEDIISKWRNADLVIEEELVCSMGRLLLIGSRPRDWDDVLSLIEQTMDIPRLVPRLGSIARKEAGLPPLLAPHTPAEYKFDDDHLSPGRGPTRGDEFLALTTQGVGSKTSNPLTYATPGNNTLSIVLEACQKVVANKAADEYWNMLTDPTTYDIVPDVNNLNQRLRLLRQNRASAAALRTLKDDFLAKGNIPRNGTFRIAMSTCVRDKNNHNSLRDASEILHLMQTTLPDADAKAVTMYADLALTFPLAKGEDLVGALTYLQPITNNIRLQLGVGGERKYGNGVGAVYLTGEERQDAIYALRKVHAVYDRLLLSNMIAEERKGPFKAERARLSAFIQRVNHKGTFGEKKLEMAKEGLGNRAIDVRNEEANKGSERGGNGGWRGGRERSERDRERKPEGWRARNVLSEEKRRPWFSSLGASDSA</sequence>
<evidence type="ECO:0000256" key="1">
    <source>
        <dbReference type="ARBA" id="ARBA00022737"/>
    </source>
</evidence>
<feature type="compositionally biased region" description="Basic and acidic residues" evidence="3">
    <location>
        <begin position="684"/>
        <end position="694"/>
    </location>
</feature>
<dbReference type="OrthoDB" id="185373at2759"/>
<dbReference type="Pfam" id="PF13041">
    <property type="entry name" value="PPR_2"/>
    <property type="match status" value="1"/>
</dbReference>
<dbReference type="InterPro" id="IPR051222">
    <property type="entry name" value="PPR/CCM1_RNA-binding"/>
</dbReference>
<dbReference type="NCBIfam" id="TIGR00756">
    <property type="entry name" value="PPR"/>
    <property type="match status" value="1"/>
</dbReference>
<dbReference type="Proteomes" id="UP000799291">
    <property type="component" value="Unassembled WGS sequence"/>
</dbReference>
<feature type="compositionally biased region" description="Basic and acidic residues" evidence="3">
    <location>
        <begin position="65"/>
        <end position="82"/>
    </location>
</feature>
<evidence type="ECO:0000256" key="2">
    <source>
        <dbReference type="PROSITE-ProRule" id="PRU00708"/>
    </source>
</evidence>
<feature type="region of interest" description="Disordered" evidence="3">
    <location>
        <begin position="65"/>
        <end position="84"/>
    </location>
</feature>
<evidence type="ECO:0000313" key="4">
    <source>
        <dbReference type="EMBL" id="KAF2687016.1"/>
    </source>
</evidence>
<feature type="compositionally biased region" description="Basic and acidic residues" evidence="3">
    <location>
        <begin position="703"/>
        <end position="722"/>
    </location>
</feature>
<organism evidence="4 5">
    <name type="scientific">Lentithecium fluviatile CBS 122367</name>
    <dbReference type="NCBI Taxonomy" id="1168545"/>
    <lineage>
        <taxon>Eukaryota</taxon>
        <taxon>Fungi</taxon>
        <taxon>Dikarya</taxon>
        <taxon>Ascomycota</taxon>
        <taxon>Pezizomycotina</taxon>
        <taxon>Dothideomycetes</taxon>
        <taxon>Pleosporomycetidae</taxon>
        <taxon>Pleosporales</taxon>
        <taxon>Massarineae</taxon>
        <taxon>Lentitheciaceae</taxon>
        <taxon>Lentithecium</taxon>
    </lineage>
</organism>
<dbReference type="EMBL" id="MU005575">
    <property type="protein sequence ID" value="KAF2687016.1"/>
    <property type="molecule type" value="Genomic_DNA"/>
</dbReference>
<evidence type="ECO:0000313" key="5">
    <source>
        <dbReference type="Proteomes" id="UP000799291"/>
    </source>
</evidence>
<gene>
    <name evidence="4" type="ORF">K458DRAFT_361363</name>
</gene>
<reference evidence="4" key="1">
    <citation type="journal article" date="2020" name="Stud. Mycol.">
        <title>101 Dothideomycetes genomes: a test case for predicting lifestyles and emergence of pathogens.</title>
        <authorList>
            <person name="Haridas S."/>
            <person name="Albert R."/>
            <person name="Binder M."/>
            <person name="Bloem J."/>
            <person name="Labutti K."/>
            <person name="Salamov A."/>
            <person name="Andreopoulos B."/>
            <person name="Baker S."/>
            <person name="Barry K."/>
            <person name="Bills G."/>
            <person name="Bluhm B."/>
            <person name="Cannon C."/>
            <person name="Castanera R."/>
            <person name="Culley D."/>
            <person name="Daum C."/>
            <person name="Ezra D."/>
            <person name="Gonzalez J."/>
            <person name="Henrissat B."/>
            <person name="Kuo A."/>
            <person name="Liang C."/>
            <person name="Lipzen A."/>
            <person name="Lutzoni F."/>
            <person name="Magnuson J."/>
            <person name="Mondo S."/>
            <person name="Nolan M."/>
            <person name="Ohm R."/>
            <person name="Pangilinan J."/>
            <person name="Park H.-J."/>
            <person name="Ramirez L."/>
            <person name="Alfaro M."/>
            <person name="Sun H."/>
            <person name="Tritt A."/>
            <person name="Yoshinaga Y."/>
            <person name="Zwiers L.-H."/>
            <person name="Turgeon B."/>
            <person name="Goodwin S."/>
            <person name="Spatafora J."/>
            <person name="Crous P."/>
            <person name="Grigoriev I."/>
        </authorList>
    </citation>
    <scope>NUCLEOTIDE SEQUENCE</scope>
    <source>
        <strain evidence="4">CBS 122367</strain>
    </source>
</reference>
<keyword evidence="5" id="KW-1185">Reference proteome</keyword>
<proteinExistence type="predicted"/>
<dbReference type="InterPro" id="IPR011990">
    <property type="entry name" value="TPR-like_helical_dom_sf"/>
</dbReference>
<dbReference type="PANTHER" id="PTHR47942">
    <property type="entry name" value="TETRATRICOPEPTIDE REPEAT (TPR)-LIKE SUPERFAMILY PROTEIN-RELATED"/>
    <property type="match status" value="1"/>
</dbReference>